<evidence type="ECO:0000313" key="2">
    <source>
        <dbReference type="EMBL" id="MCU4752301.1"/>
    </source>
</evidence>
<organism evidence="2 3">
    <name type="scientific">Natronosalvus hydrolyticus</name>
    <dbReference type="NCBI Taxonomy" id="2979988"/>
    <lineage>
        <taxon>Archaea</taxon>
        <taxon>Methanobacteriati</taxon>
        <taxon>Methanobacteriota</taxon>
        <taxon>Stenosarchaea group</taxon>
        <taxon>Halobacteria</taxon>
        <taxon>Halobacteriales</taxon>
        <taxon>Natrialbaceae</taxon>
        <taxon>Natronosalvus</taxon>
    </lineage>
</organism>
<dbReference type="AlphaFoldDB" id="A0AAP2Z839"/>
<dbReference type="Pfam" id="PF26269">
    <property type="entry name" value="DUF8072"/>
    <property type="match status" value="1"/>
</dbReference>
<dbReference type="EMBL" id="JAOPJZ010000006">
    <property type="protein sequence ID" value="MCU4752301.1"/>
    <property type="molecule type" value="Genomic_DNA"/>
</dbReference>
<protein>
    <submittedName>
        <fullName evidence="2">Transcriptional regulator</fullName>
    </submittedName>
</protein>
<evidence type="ECO:0000313" key="3">
    <source>
        <dbReference type="Proteomes" id="UP001321047"/>
    </source>
</evidence>
<dbReference type="InterPro" id="IPR058385">
    <property type="entry name" value="DUF8072"/>
</dbReference>
<accession>A0AAP2Z839</accession>
<reference evidence="2 3" key="1">
    <citation type="submission" date="2022-09" db="EMBL/GenBank/DDBJ databases">
        <title>Enrichment on poylsaccharides allowed isolation of novel metabolic and taxonomic groups of Haloarchaea.</title>
        <authorList>
            <person name="Sorokin D.Y."/>
            <person name="Elcheninov A.G."/>
            <person name="Khizhniak T.V."/>
            <person name="Kolganova T.V."/>
            <person name="Kublanov I.V."/>
        </authorList>
    </citation>
    <scope>NUCLEOTIDE SEQUENCE [LARGE SCALE GENOMIC DNA]</scope>
    <source>
        <strain evidence="2 3">AArc-curdl1</strain>
    </source>
</reference>
<evidence type="ECO:0000259" key="1">
    <source>
        <dbReference type="Pfam" id="PF26269"/>
    </source>
</evidence>
<sequence>MADLNAIAKRIHNISPDPVFLRLEDGTEAVFRMDWVEFFQQEFKAEGVCDDDDADYRFVSSADNESVLVGRQGPAESGWTAVGAVEEAKRVTDDASADS</sequence>
<proteinExistence type="predicted"/>
<name>A0AAP2Z839_9EURY</name>
<comment type="caution">
    <text evidence="2">The sequence shown here is derived from an EMBL/GenBank/DDBJ whole genome shotgun (WGS) entry which is preliminary data.</text>
</comment>
<dbReference type="Proteomes" id="UP001321047">
    <property type="component" value="Unassembled WGS sequence"/>
</dbReference>
<dbReference type="RefSeq" id="WP_342808642.1">
    <property type="nucleotide sequence ID" value="NZ_JAOPJZ010000006.1"/>
</dbReference>
<gene>
    <name evidence="2" type="ORF">OB919_09930</name>
</gene>
<keyword evidence="3" id="KW-1185">Reference proteome</keyword>
<feature type="domain" description="DUF8072" evidence="1">
    <location>
        <begin position="1"/>
        <end position="92"/>
    </location>
</feature>